<proteinExistence type="predicted"/>
<dbReference type="InterPro" id="IPR032466">
    <property type="entry name" value="Metal_Hydrolase"/>
</dbReference>
<keyword evidence="4" id="KW-1185">Reference proteome</keyword>
<dbReference type="EMBL" id="CP091244">
    <property type="protein sequence ID" value="UJS26465.1"/>
    <property type="molecule type" value="Genomic_DNA"/>
</dbReference>
<evidence type="ECO:0000256" key="1">
    <source>
        <dbReference type="ARBA" id="ARBA00023239"/>
    </source>
</evidence>
<feature type="domain" description="Amidohydrolase-related" evidence="2">
    <location>
        <begin position="49"/>
        <end position="336"/>
    </location>
</feature>
<dbReference type="InterPro" id="IPR006680">
    <property type="entry name" value="Amidohydro-rel"/>
</dbReference>
<protein>
    <submittedName>
        <fullName evidence="3">Amidohydrolase family protein</fullName>
    </submittedName>
</protein>
<evidence type="ECO:0000313" key="3">
    <source>
        <dbReference type="EMBL" id="UJS26465.1"/>
    </source>
</evidence>
<dbReference type="InterPro" id="IPR032465">
    <property type="entry name" value="ACMSD"/>
</dbReference>
<dbReference type="RefSeq" id="WP_236501860.1">
    <property type="nucleotide sequence ID" value="NZ_CP091244.1"/>
</dbReference>
<dbReference type="PANTHER" id="PTHR21240">
    <property type="entry name" value="2-AMINO-3-CARBOXYLMUCONATE-6-SEMIALDEHYDE DECARBOXYLASE"/>
    <property type="match status" value="1"/>
</dbReference>
<organism evidence="3 4">
    <name type="scientific">Thiothrix winogradskyi</name>
    <dbReference type="NCBI Taxonomy" id="96472"/>
    <lineage>
        <taxon>Bacteria</taxon>
        <taxon>Pseudomonadati</taxon>
        <taxon>Pseudomonadota</taxon>
        <taxon>Gammaproteobacteria</taxon>
        <taxon>Thiotrichales</taxon>
        <taxon>Thiotrichaceae</taxon>
        <taxon>Thiothrix</taxon>
    </lineage>
</organism>
<sequence>MKNHSWRKRLLIGFPLTLTLLIAVLLLLREVFFTGAVVPPAPINRGKIIDMHTHIAGIGAGGSGCYISPSLQENFRFKQYLAGFGVTLQELEQHGDSIAVDKIAARLRDSQAVQGVVLLAMDGAVDTQGELDLPRTEIYIPNEYVAAQVKRYPDLFYFGASINPYRKDALTQLEQAKQQGAVLVKWIPNIQHIDPADPTLTAFYQKMCELNLPLLSHTGQERSFSTANDAYGDPKRLELPLSLGVTVIAAHIATTGGNHGEDNYQRILPLLPQYPNLYVDISSLTQVNKLGFLDKALREPRLQGRLLYGSDFPLSNMILTSAWYFPLNLTKEEMRRINNIPNHWDRDVALKQTLGVPPETFTRNAAVLGVQ</sequence>
<name>A0ABY3T6Q1_9GAMM</name>
<reference evidence="3" key="1">
    <citation type="journal article" date="2022" name="Microorganisms">
        <title>Two New Species of Filamentous Sulfur Bacteria of the Genus Thiothrix, Thiothrix winogradskyi sp. nov. and 'Candidatus Thiothrix sulfatifontis' sp. nov.</title>
        <authorList>
            <person name="Ravin N.V."/>
            <person name="Rossetti S."/>
            <person name="Beletsky A.V."/>
            <person name="Kadnikov V.V."/>
            <person name="Rudenko T.S."/>
            <person name="Smolyakov D.D."/>
            <person name="Moskvitina M.I."/>
            <person name="Gureeva M.V."/>
            <person name="Mardanov A.V."/>
            <person name="Grabovich M.Y."/>
        </authorList>
    </citation>
    <scope>NUCLEOTIDE SEQUENCE</scope>
    <source>
        <strain evidence="3">CT3</strain>
    </source>
</reference>
<dbReference type="Proteomes" id="UP001054801">
    <property type="component" value="Chromosome"/>
</dbReference>
<keyword evidence="1" id="KW-0456">Lyase</keyword>
<dbReference type="Pfam" id="PF04909">
    <property type="entry name" value="Amidohydro_2"/>
    <property type="match status" value="1"/>
</dbReference>
<accession>A0ABY3T6Q1</accession>
<dbReference type="Gene3D" id="3.20.20.140">
    <property type="entry name" value="Metal-dependent hydrolases"/>
    <property type="match status" value="1"/>
</dbReference>
<dbReference type="PANTHER" id="PTHR21240:SF28">
    <property type="entry name" value="ISO-OROTATE DECARBOXYLASE (EUROFUNG)"/>
    <property type="match status" value="1"/>
</dbReference>
<dbReference type="SUPFAM" id="SSF51556">
    <property type="entry name" value="Metallo-dependent hydrolases"/>
    <property type="match status" value="1"/>
</dbReference>
<evidence type="ECO:0000259" key="2">
    <source>
        <dbReference type="Pfam" id="PF04909"/>
    </source>
</evidence>
<gene>
    <name evidence="3" type="ORF">L2Y54_10595</name>
</gene>
<evidence type="ECO:0000313" key="4">
    <source>
        <dbReference type="Proteomes" id="UP001054801"/>
    </source>
</evidence>